<comment type="caution">
    <text evidence="1">The sequence shown here is derived from an EMBL/GenBank/DDBJ whole genome shotgun (WGS) entry which is preliminary data.</text>
</comment>
<evidence type="ECO:0000313" key="2">
    <source>
        <dbReference type="Proteomes" id="UP000593564"/>
    </source>
</evidence>
<reference evidence="1 2" key="2">
    <citation type="submission" date="2020-07" db="EMBL/GenBank/DDBJ databases">
        <title>Genome assembly of wild tea tree DASZ reveals pedigree and selection history of tea varieties.</title>
        <authorList>
            <person name="Zhang W."/>
        </authorList>
    </citation>
    <scope>NUCLEOTIDE SEQUENCE [LARGE SCALE GENOMIC DNA]</scope>
    <source>
        <strain evidence="2">cv. G240</strain>
        <tissue evidence="1">Leaf</tissue>
    </source>
</reference>
<protein>
    <submittedName>
        <fullName evidence="1">Uncharacterized protein</fullName>
    </submittedName>
</protein>
<dbReference type="Proteomes" id="UP000593564">
    <property type="component" value="Unassembled WGS sequence"/>
</dbReference>
<gene>
    <name evidence="1" type="ORF">HYC85_019014</name>
</gene>
<dbReference type="EMBL" id="JACBKZ010000008">
    <property type="protein sequence ID" value="KAF5944937.1"/>
    <property type="molecule type" value="Genomic_DNA"/>
</dbReference>
<evidence type="ECO:0000313" key="1">
    <source>
        <dbReference type="EMBL" id="KAF5944937.1"/>
    </source>
</evidence>
<dbReference type="AlphaFoldDB" id="A0A7J7GWV5"/>
<sequence length="70" mass="8080">MRSWTDSTVSSEFACTTRELTSDIILRKNYCEEQQASNRTMVLLGSSFFILTKTKNCSSSSSNLRFEERR</sequence>
<organism evidence="1 2">
    <name type="scientific">Camellia sinensis</name>
    <name type="common">Tea plant</name>
    <name type="synonym">Thea sinensis</name>
    <dbReference type="NCBI Taxonomy" id="4442"/>
    <lineage>
        <taxon>Eukaryota</taxon>
        <taxon>Viridiplantae</taxon>
        <taxon>Streptophyta</taxon>
        <taxon>Embryophyta</taxon>
        <taxon>Tracheophyta</taxon>
        <taxon>Spermatophyta</taxon>
        <taxon>Magnoliopsida</taxon>
        <taxon>eudicotyledons</taxon>
        <taxon>Gunneridae</taxon>
        <taxon>Pentapetalae</taxon>
        <taxon>asterids</taxon>
        <taxon>Ericales</taxon>
        <taxon>Theaceae</taxon>
        <taxon>Camellia</taxon>
    </lineage>
</organism>
<keyword evidence="2" id="KW-1185">Reference proteome</keyword>
<accession>A0A7J7GWV5</accession>
<proteinExistence type="predicted"/>
<reference evidence="2" key="1">
    <citation type="journal article" date="2020" name="Nat. Commun.">
        <title>Genome assembly of wild tea tree DASZ reveals pedigree and selection history of tea varieties.</title>
        <authorList>
            <person name="Zhang W."/>
            <person name="Zhang Y."/>
            <person name="Qiu H."/>
            <person name="Guo Y."/>
            <person name="Wan H."/>
            <person name="Zhang X."/>
            <person name="Scossa F."/>
            <person name="Alseekh S."/>
            <person name="Zhang Q."/>
            <person name="Wang P."/>
            <person name="Xu L."/>
            <person name="Schmidt M.H."/>
            <person name="Jia X."/>
            <person name="Li D."/>
            <person name="Zhu A."/>
            <person name="Guo F."/>
            <person name="Chen W."/>
            <person name="Ni D."/>
            <person name="Usadel B."/>
            <person name="Fernie A.R."/>
            <person name="Wen W."/>
        </authorList>
    </citation>
    <scope>NUCLEOTIDE SEQUENCE [LARGE SCALE GENOMIC DNA]</scope>
    <source>
        <strain evidence="2">cv. G240</strain>
    </source>
</reference>
<name>A0A7J7GWV5_CAMSI</name>